<keyword evidence="3" id="KW-1185">Reference proteome</keyword>
<evidence type="ECO:0000313" key="3">
    <source>
        <dbReference type="Proteomes" id="UP001358586"/>
    </source>
</evidence>
<sequence>MSTDNVLEFPELPHRTRDRTSSPFDSGDLKVGNEFSSKDSFLGALKQYSINYGVNYNVVKSKSEKFEAKCLIRSSQDRFRHDSYLNTTDVECGS</sequence>
<evidence type="ECO:0000256" key="1">
    <source>
        <dbReference type="SAM" id="MobiDB-lite"/>
    </source>
</evidence>
<feature type="region of interest" description="Disordered" evidence="1">
    <location>
        <begin position="1"/>
        <end position="28"/>
    </location>
</feature>
<protein>
    <submittedName>
        <fullName evidence="2">Uncharacterized protein</fullName>
    </submittedName>
</protein>
<gene>
    <name evidence="2" type="ORF">PVK06_034638</name>
</gene>
<name>A0ABR0NGV9_GOSAR</name>
<dbReference type="EMBL" id="JARKNE010000010">
    <property type="protein sequence ID" value="KAK5793489.1"/>
    <property type="molecule type" value="Genomic_DNA"/>
</dbReference>
<feature type="compositionally biased region" description="Basic and acidic residues" evidence="1">
    <location>
        <begin position="11"/>
        <end position="20"/>
    </location>
</feature>
<comment type="caution">
    <text evidence="2">The sequence shown here is derived from an EMBL/GenBank/DDBJ whole genome shotgun (WGS) entry which is preliminary data.</text>
</comment>
<reference evidence="2 3" key="1">
    <citation type="submission" date="2023-03" db="EMBL/GenBank/DDBJ databases">
        <title>WGS of Gossypium arboreum.</title>
        <authorList>
            <person name="Yu D."/>
        </authorList>
    </citation>
    <scope>NUCLEOTIDE SEQUENCE [LARGE SCALE GENOMIC DNA]</scope>
    <source>
        <tissue evidence="2">Leaf</tissue>
    </source>
</reference>
<accession>A0ABR0NGV9</accession>
<evidence type="ECO:0000313" key="2">
    <source>
        <dbReference type="EMBL" id="KAK5793489.1"/>
    </source>
</evidence>
<organism evidence="2 3">
    <name type="scientific">Gossypium arboreum</name>
    <name type="common">Tree cotton</name>
    <name type="synonym">Gossypium nanking</name>
    <dbReference type="NCBI Taxonomy" id="29729"/>
    <lineage>
        <taxon>Eukaryota</taxon>
        <taxon>Viridiplantae</taxon>
        <taxon>Streptophyta</taxon>
        <taxon>Embryophyta</taxon>
        <taxon>Tracheophyta</taxon>
        <taxon>Spermatophyta</taxon>
        <taxon>Magnoliopsida</taxon>
        <taxon>eudicotyledons</taxon>
        <taxon>Gunneridae</taxon>
        <taxon>Pentapetalae</taxon>
        <taxon>rosids</taxon>
        <taxon>malvids</taxon>
        <taxon>Malvales</taxon>
        <taxon>Malvaceae</taxon>
        <taxon>Malvoideae</taxon>
        <taxon>Gossypium</taxon>
    </lineage>
</organism>
<dbReference type="Proteomes" id="UP001358586">
    <property type="component" value="Chromosome 10"/>
</dbReference>
<proteinExistence type="predicted"/>